<dbReference type="GO" id="GO:0006629">
    <property type="term" value="P:lipid metabolic process"/>
    <property type="evidence" value="ECO:0007669"/>
    <property type="project" value="UniProtKB-KW"/>
</dbReference>
<dbReference type="GO" id="GO:0047620">
    <property type="term" value="F:acylglycerol kinase activity"/>
    <property type="evidence" value="ECO:0007669"/>
    <property type="project" value="UniProtKB-EC"/>
</dbReference>
<comment type="subcellular location">
    <subcellularLocation>
        <location evidence="3">Mitochondrion inner membrane</location>
        <topology evidence="3">Peripheral membrane protein</topology>
    </subcellularLocation>
    <subcellularLocation>
        <location evidence="2">Mitochondrion intermembrane space</location>
    </subcellularLocation>
</comment>
<evidence type="ECO:0000259" key="31">
    <source>
        <dbReference type="PROSITE" id="PS50146"/>
    </source>
</evidence>
<comment type="caution">
    <text evidence="32">The sequence shown here is derived from an EMBL/GenBank/DDBJ whole genome shotgun (WGS) entry which is preliminary data.</text>
</comment>
<dbReference type="GO" id="GO:0005743">
    <property type="term" value="C:mitochondrial inner membrane"/>
    <property type="evidence" value="ECO:0007669"/>
    <property type="project" value="UniProtKB-SubCell"/>
</dbReference>
<evidence type="ECO:0000256" key="10">
    <source>
        <dbReference type="ARBA" id="ARBA00022840"/>
    </source>
</evidence>
<evidence type="ECO:0000256" key="7">
    <source>
        <dbReference type="ARBA" id="ARBA00022741"/>
    </source>
</evidence>
<gene>
    <name evidence="32" type="ORF">ACJMK2_031234</name>
</gene>
<evidence type="ECO:0000256" key="3">
    <source>
        <dbReference type="ARBA" id="ARBA00004637"/>
    </source>
</evidence>
<evidence type="ECO:0000256" key="21">
    <source>
        <dbReference type="ARBA" id="ARBA00025749"/>
    </source>
</evidence>
<dbReference type="SUPFAM" id="SSF111331">
    <property type="entry name" value="NAD kinase/diacylglycerol kinase-like"/>
    <property type="match status" value="1"/>
</dbReference>
<comment type="pathway">
    <text evidence="4">Lipid metabolism; glycerolipid metabolism.</text>
</comment>
<dbReference type="PANTHER" id="PTHR12358:SF31">
    <property type="entry name" value="ACYLGLYCEROL KINASE, MITOCHONDRIAL"/>
    <property type="match status" value="1"/>
</dbReference>
<comment type="catalytic activity">
    <reaction evidence="16">
        <text>1-(5Z,8Z,11Z,14Z-eicosatetraenoyl)-sn-glycerol + ATP = 1-(5Z,8Z,11Z,14Z-eicosatetraenoyl)-sn-glycero-3-phosphate + ADP + H(+)</text>
        <dbReference type="Rhea" id="RHEA:43328"/>
        <dbReference type="ChEBI" id="CHEBI:15378"/>
        <dbReference type="ChEBI" id="CHEBI:30616"/>
        <dbReference type="ChEBI" id="CHEBI:34071"/>
        <dbReference type="ChEBI" id="CHEBI:74938"/>
        <dbReference type="ChEBI" id="CHEBI:456216"/>
    </reaction>
    <physiologicalReaction direction="left-to-right" evidence="16">
        <dbReference type="Rhea" id="RHEA:43329"/>
    </physiologicalReaction>
</comment>
<evidence type="ECO:0000256" key="4">
    <source>
        <dbReference type="ARBA" id="ARBA00005175"/>
    </source>
</evidence>
<dbReference type="EMBL" id="JBJQND010000004">
    <property type="protein sequence ID" value="KAL3878908.1"/>
    <property type="molecule type" value="Genomic_DNA"/>
</dbReference>
<proteinExistence type="inferred from homology"/>
<evidence type="ECO:0000256" key="24">
    <source>
        <dbReference type="ARBA" id="ARBA00026142"/>
    </source>
</evidence>
<evidence type="ECO:0000256" key="5">
    <source>
        <dbReference type="ARBA" id="ARBA00012133"/>
    </source>
</evidence>
<dbReference type="InterPro" id="IPR016064">
    <property type="entry name" value="NAD/diacylglycerol_kinase_sf"/>
</dbReference>
<comment type="catalytic activity">
    <reaction evidence="20">
        <text>1-hexadecanoyl-sn-glycerol + ATP = 1-hexadecanoyl-sn-glycero-3-phosphate + ADP + H(+)</text>
        <dbReference type="Rhea" id="RHEA:43308"/>
        <dbReference type="ChEBI" id="CHEBI:15378"/>
        <dbReference type="ChEBI" id="CHEBI:30616"/>
        <dbReference type="ChEBI" id="CHEBI:57518"/>
        <dbReference type="ChEBI" id="CHEBI:75542"/>
        <dbReference type="ChEBI" id="CHEBI:456216"/>
    </reaction>
    <physiologicalReaction direction="left-to-right" evidence="20">
        <dbReference type="Rhea" id="RHEA:43309"/>
    </physiologicalReaction>
</comment>
<evidence type="ECO:0000313" key="32">
    <source>
        <dbReference type="EMBL" id="KAL3878908.1"/>
    </source>
</evidence>
<comment type="catalytic activity">
    <reaction evidence="29">
        <text>N-(hexanoyl)sphing-4-enine + ATP = N-hexanoylsphing-4-enine 1-phosphate + ADP + H(+)</text>
        <dbReference type="Rhea" id="RHEA:43312"/>
        <dbReference type="ChEBI" id="CHEBI:15378"/>
        <dbReference type="ChEBI" id="CHEBI:30616"/>
        <dbReference type="ChEBI" id="CHEBI:63867"/>
        <dbReference type="ChEBI" id="CHEBI:82959"/>
        <dbReference type="ChEBI" id="CHEBI:456216"/>
    </reaction>
    <physiologicalReaction direction="left-to-right" evidence="29">
        <dbReference type="Rhea" id="RHEA:43313"/>
    </physiologicalReaction>
</comment>
<keyword evidence="12" id="KW-0496">Mitochondrion</keyword>
<comment type="catalytic activity">
    <reaction evidence="26">
        <text>a 2-acylglycerol + ATP = a 2-acyl-sn-glycerol 3-phosphate + ADP + H(+)</text>
        <dbReference type="Rhea" id="RHEA:39847"/>
        <dbReference type="ChEBI" id="CHEBI:15378"/>
        <dbReference type="ChEBI" id="CHEBI:17389"/>
        <dbReference type="ChEBI" id="CHEBI:30616"/>
        <dbReference type="ChEBI" id="CHEBI:64982"/>
        <dbReference type="ChEBI" id="CHEBI:456216"/>
    </reaction>
    <physiologicalReaction direction="left-to-right" evidence="26">
        <dbReference type="Rhea" id="RHEA:39848"/>
    </physiologicalReaction>
</comment>
<dbReference type="AlphaFoldDB" id="A0ABD3X248"/>
<feature type="region of interest" description="Disordered" evidence="30">
    <location>
        <begin position="297"/>
        <end position="316"/>
    </location>
</feature>
<evidence type="ECO:0000256" key="9">
    <source>
        <dbReference type="ARBA" id="ARBA00022792"/>
    </source>
</evidence>
<dbReference type="Gene3D" id="3.40.50.10330">
    <property type="entry name" value="Probable inorganic polyphosphate/atp-NAD kinase, domain 1"/>
    <property type="match status" value="1"/>
</dbReference>
<comment type="catalytic activity">
    <reaction evidence="17">
        <text>1-(9Z-octadecenoyl)-sn-glycerol + ATP = 1-(9Z-octadecenoyl)-sn-glycero-3-phosphate + ADP + H(+)</text>
        <dbReference type="Rhea" id="RHEA:41079"/>
        <dbReference type="ChEBI" id="CHEBI:15378"/>
        <dbReference type="ChEBI" id="CHEBI:30616"/>
        <dbReference type="ChEBI" id="CHEBI:74544"/>
        <dbReference type="ChEBI" id="CHEBI:75757"/>
        <dbReference type="ChEBI" id="CHEBI:456216"/>
    </reaction>
    <physiologicalReaction direction="left-to-right" evidence="17">
        <dbReference type="Rhea" id="RHEA:41080"/>
    </physiologicalReaction>
</comment>
<organism evidence="32 33">
    <name type="scientific">Sinanodonta woodiana</name>
    <name type="common">Chinese pond mussel</name>
    <name type="synonym">Anodonta woodiana</name>
    <dbReference type="NCBI Taxonomy" id="1069815"/>
    <lineage>
        <taxon>Eukaryota</taxon>
        <taxon>Metazoa</taxon>
        <taxon>Spiralia</taxon>
        <taxon>Lophotrochozoa</taxon>
        <taxon>Mollusca</taxon>
        <taxon>Bivalvia</taxon>
        <taxon>Autobranchia</taxon>
        <taxon>Heteroconchia</taxon>
        <taxon>Palaeoheterodonta</taxon>
        <taxon>Unionida</taxon>
        <taxon>Unionoidea</taxon>
        <taxon>Unionidae</taxon>
        <taxon>Unioninae</taxon>
        <taxon>Sinanodonta</taxon>
    </lineage>
</organism>
<dbReference type="EC" id="2.7.1.107" evidence="5"/>
<keyword evidence="11" id="KW-0443">Lipid metabolism</keyword>
<dbReference type="InterPro" id="IPR001206">
    <property type="entry name" value="Diacylglycerol_kinase_cat_dom"/>
</dbReference>
<dbReference type="GO" id="GO:0015031">
    <property type="term" value="P:protein transport"/>
    <property type="evidence" value="ECO:0007669"/>
    <property type="project" value="UniProtKB-KW"/>
</dbReference>
<dbReference type="GO" id="GO:0004143">
    <property type="term" value="F:ATP-dependent diacylglycerol kinase activity"/>
    <property type="evidence" value="ECO:0007669"/>
    <property type="project" value="UniProtKB-EC"/>
</dbReference>
<evidence type="ECO:0000256" key="8">
    <source>
        <dbReference type="ARBA" id="ARBA00022777"/>
    </source>
</evidence>
<dbReference type="InterPro" id="IPR045579">
    <property type="entry name" value="AGK_C"/>
</dbReference>
<dbReference type="InterPro" id="IPR050187">
    <property type="entry name" value="Lipid_Phosphate_FormReg"/>
</dbReference>
<feature type="domain" description="DAGKc" evidence="31">
    <location>
        <begin position="61"/>
        <end position="204"/>
    </location>
</feature>
<dbReference type="Pfam" id="PF19712">
    <property type="entry name" value="AGK_C"/>
    <property type="match status" value="1"/>
</dbReference>
<evidence type="ECO:0000256" key="14">
    <source>
        <dbReference type="ARBA" id="ARBA00023371"/>
    </source>
</evidence>
<dbReference type="GO" id="GO:0005758">
    <property type="term" value="C:mitochondrial intermembrane space"/>
    <property type="evidence" value="ECO:0007669"/>
    <property type="project" value="UniProtKB-SubCell"/>
</dbReference>
<protein>
    <recommendedName>
        <fullName evidence="24">Acylglycerol kinase, mitochondrial</fullName>
        <ecNumber evidence="5">2.7.1.107</ecNumber>
        <ecNumber evidence="22">2.7.1.138</ecNumber>
        <ecNumber evidence="23">2.7.1.94</ecNumber>
    </recommendedName>
    <alternativeName>
        <fullName evidence="25">Multiple substrate lipid kinase</fullName>
    </alternativeName>
</protein>
<dbReference type="SMART" id="SM00046">
    <property type="entry name" value="DAGKc"/>
    <property type="match status" value="1"/>
</dbReference>
<evidence type="ECO:0000256" key="23">
    <source>
        <dbReference type="ARBA" id="ARBA00026098"/>
    </source>
</evidence>
<keyword evidence="6" id="KW-0808">Transferase</keyword>
<evidence type="ECO:0000256" key="26">
    <source>
        <dbReference type="ARBA" id="ARBA00044480"/>
    </source>
</evidence>
<evidence type="ECO:0000256" key="1">
    <source>
        <dbReference type="ARBA" id="ARBA00001946"/>
    </source>
</evidence>
<evidence type="ECO:0000256" key="17">
    <source>
        <dbReference type="ARBA" id="ARBA00024505"/>
    </source>
</evidence>
<dbReference type="EC" id="2.7.1.138" evidence="22"/>
<comment type="catalytic activity">
    <reaction evidence="18">
        <text>a 1-acyl-sn-glycerol + ATP = a 1-acyl-sn-glycero-3-phosphate + ADP + H(+)</text>
        <dbReference type="Rhea" id="RHEA:33747"/>
        <dbReference type="ChEBI" id="CHEBI:15378"/>
        <dbReference type="ChEBI" id="CHEBI:30616"/>
        <dbReference type="ChEBI" id="CHEBI:57970"/>
        <dbReference type="ChEBI" id="CHEBI:64683"/>
        <dbReference type="ChEBI" id="CHEBI:456216"/>
    </reaction>
    <physiologicalReaction direction="left-to-right" evidence="18">
        <dbReference type="Rhea" id="RHEA:33748"/>
    </physiologicalReaction>
</comment>
<keyword evidence="8" id="KW-0418">Kinase</keyword>
<accession>A0ABD3X248</accession>
<evidence type="ECO:0000256" key="16">
    <source>
        <dbReference type="ARBA" id="ARBA00024483"/>
    </source>
</evidence>
<comment type="catalytic activity">
    <reaction evidence="27">
        <text>an N-acylsphing-4-enine + ATP = an N-acylsphing-4-enine 1-phosphate + ADP + H(+)</text>
        <dbReference type="Rhea" id="RHEA:17929"/>
        <dbReference type="ChEBI" id="CHEBI:15378"/>
        <dbReference type="ChEBI" id="CHEBI:30616"/>
        <dbReference type="ChEBI" id="CHEBI:52639"/>
        <dbReference type="ChEBI" id="CHEBI:57674"/>
        <dbReference type="ChEBI" id="CHEBI:456216"/>
        <dbReference type="EC" id="2.7.1.138"/>
    </reaction>
    <physiologicalReaction direction="left-to-right" evidence="27">
        <dbReference type="Rhea" id="RHEA:17930"/>
    </physiologicalReaction>
</comment>
<keyword evidence="9" id="KW-0999">Mitochondrion inner membrane</keyword>
<reference evidence="32 33" key="1">
    <citation type="submission" date="2024-11" db="EMBL/GenBank/DDBJ databases">
        <title>Chromosome-level genome assembly of the freshwater bivalve Anodonta woodiana.</title>
        <authorList>
            <person name="Chen X."/>
        </authorList>
    </citation>
    <scope>NUCLEOTIDE SEQUENCE [LARGE SCALE GENOMIC DNA]</scope>
    <source>
        <strain evidence="32">MN2024</strain>
        <tissue evidence="32">Gills</tissue>
    </source>
</reference>
<dbReference type="InterPro" id="IPR017438">
    <property type="entry name" value="ATP-NAD_kinase_N"/>
</dbReference>
<keyword evidence="10" id="KW-0067">ATP-binding</keyword>
<evidence type="ECO:0000256" key="28">
    <source>
        <dbReference type="ARBA" id="ARBA00048663"/>
    </source>
</evidence>
<comment type="catalytic activity">
    <reaction evidence="28">
        <text>a monoacylglycerol + ATP = a monoacyl-sn-glycero-3-phosphate + ADP + H(+)</text>
        <dbReference type="Rhea" id="RHEA:19293"/>
        <dbReference type="ChEBI" id="CHEBI:15378"/>
        <dbReference type="ChEBI" id="CHEBI:17408"/>
        <dbReference type="ChEBI" id="CHEBI:30616"/>
        <dbReference type="ChEBI" id="CHEBI:77589"/>
        <dbReference type="ChEBI" id="CHEBI:456216"/>
        <dbReference type="EC" id="2.7.1.94"/>
    </reaction>
    <physiologicalReaction direction="left-to-right" evidence="28">
        <dbReference type="Rhea" id="RHEA:19294"/>
    </physiologicalReaction>
</comment>
<dbReference type="GO" id="GO:0005524">
    <property type="term" value="F:ATP binding"/>
    <property type="evidence" value="ECO:0007669"/>
    <property type="project" value="UniProtKB-KW"/>
</dbReference>
<keyword evidence="7" id="KW-0547">Nucleotide-binding</keyword>
<dbReference type="GO" id="GO:0001729">
    <property type="term" value="F:ceramide kinase activity"/>
    <property type="evidence" value="ECO:0007669"/>
    <property type="project" value="UniProtKB-EC"/>
</dbReference>
<evidence type="ECO:0000256" key="15">
    <source>
        <dbReference type="ARBA" id="ARBA00023411"/>
    </source>
</evidence>
<evidence type="ECO:0000256" key="12">
    <source>
        <dbReference type="ARBA" id="ARBA00023128"/>
    </source>
</evidence>
<evidence type="ECO:0000313" key="33">
    <source>
        <dbReference type="Proteomes" id="UP001634394"/>
    </source>
</evidence>
<sequence>MAFVVKIFQTLRNHWKKSVFISGLAIYGVKYGRDRYEEDLLRRKYCAEARLYGEEKIGLDQKPRRITVFLNPAACLGRSKKLFEKNAGPVLYLAGIEVNLVMTEYEGQVKKFMNVLETKDVNGIVVAGGDGTVIEAVTGFMRKEDKSFRRNIPLGIIPLGQTNRFAKLFFGGDKDEVKCILDAAMAVVKGDVEKVDVLSIQGEDGRTIYSLTGMETGAFRDAEQRKKSYWYLGPLKSRWTYVRTSMMDWPPVITGTIKYILATEENQTKKNAPPKVEEKKSSWSLMNLFYSRNSKAKVVEEEEEDDSDENEEMTTEDLSTVEFTLMSSNFMAPDQKVKGVLVGIGPSSPEKMDFIKEGWRRIRDKSLKYGTDSNKQLLVKKIKFIPNIGEGSNLEWYNIDGEQFEAMPVEVKLLRNRLKMYSLKNNVTKR</sequence>
<comment type="catalytic activity">
    <reaction evidence="19">
        <text>2-(5Z,8Z,11Z,14Z-eicosatetraenoyl)-glycerol + ATP = 2-(5Z,8Z,11Z,14Z-eicosatetraenoyl)-sn-glycero-3-phosphate + ADP + H(+)</text>
        <dbReference type="Rhea" id="RHEA:43316"/>
        <dbReference type="ChEBI" id="CHEBI:15378"/>
        <dbReference type="ChEBI" id="CHEBI:30616"/>
        <dbReference type="ChEBI" id="CHEBI:52392"/>
        <dbReference type="ChEBI" id="CHEBI:78209"/>
        <dbReference type="ChEBI" id="CHEBI:456216"/>
    </reaction>
    <physiologicalReaction direction="left-to-right" evidence="19">
        <dbReference type="Rhea" id="RHEA:43317"/>
    </physiologicalReaction>
</comment>
<dbReference type="PANTHER" id="PTHR12358">
    <property type="entry name" value="SPHINGOSINE KINASE"/>
    <property type="match status" value="1"/>
</dbReference>
<name>A0ABD3X248_SINWO</name>
<keyword evidence="13" id="KW-0472">Membrane</keyword>
<evidence type="ECO:0000256" key="2">
    <source>
        <dbReference type="ARBA" id="ARBA00004569"/>
    </source>
</evidence>
<evidence type="ECO:0000256" key="13">
    <source>
        <dbReference type="ARBA" id="ARBA00023136"/>
    </source>
</evidence>
<evidence type="ECO:0000256" key="11">
    <source>
        <dbReference type="ARBA" id="ARBA00023098"/>
    </source>
</evidence>
<evidence type="ECO:0000256" key="29">
    <source>
        <dbReference type="ARBA" id="ARBA00048876"/>
    </source>
</evidence>
<evidence type="ECO:0000256" key="18">
    <source>
        <dbReference type="ARBA" id="ARBA00024512"/>
    </source>
</evidence>
<evidence type="ECO:0000256" key="30">
    <source>
        <dbReference type="SAM" id="MobiDB-lite"/>
    </source>
</evidence>
<comment type="cofactor">
    <cofactor evidence="1">
        <name>Mg(2+)</name>
        <dbReference type="ChEBI" id="CHEBI:18420"/>
    </cofactor>
</comment>
<evidence type="ECO:0000256" key="25">
    <source>
        <dbReference type="ARBA" id="ARBA00030553"/>
    </source>
</evidence>
<evidence type="ECO:0000256" key="27">
    <source>
        <dbReference type="ARBA" id="ARBA00048034"/>
    </source>
</evidence>
<evidence type="ECO:0000256" key="19">
    <source>
        <dbReference type="ARBA" id="ARBA00024556"/>
    </source>
</evidence>
<evidence type="ECO:0000256" key="20">
    <source>
        <dbReference type="ARBA" id="ARBA00024636"/>
    </source>
</evidence>
<dbReference type="EC" id="2.7.1.94" evidence="23"/>
<comment type="catalytic activity">
    <reaction evidence="15">
        <text>a 1,2-diacyl-sn-glycerol + ATP = a 1,2-diacyl-sn-glycero-3-phosphate + ADP + H(+)</text>
        <dbReference type="Rhea" id="RHEA:10272"/>
        <dbReference type="ChEBI" id="CHEBI:15378"/>
        <dbReference type="ChEBI" id="CHEBI:17815"/>
        <dbReference type="ChEBI" id="CHEBI:30616"/>
        <dbReference type="ChEBI" id="CHEBI:58608"/>
        <dbReference type="ChEBI" id="CHEBI:456216"/>
        <dbReference type="EC" id="2.7.1.107"/>
    </reaction>
    <physiologicalReaction direction="left-to-right" evidence="15">
        <dbReference type="Rhea" id="RHEA:10273"/>
    </physiologicalReaction>
</comment>
<dbReference type="PROSITE" id="PS50146">
    <property type="entry name" value="DAGK"/>
    <property type="match status" value="1"/>
</dbReference>
<comment type="similarity">
    <text evidence="21">Belongs to the AGK family.</text>
</comment>
<dbReference type="Proteomes" id="UP001634394">
    <property type="component" value="Unassembled WGS sequence"/>
</dbReference>
<feature type="compositionally biased region" description="Acidic residues" evidence="30">
    <location>
        <begin position="300"/>
        <end position="315"/>
    </location>
</feature>
<dbReference type="Pfam" id="PF00781">
    <property type="entry name" value="DAGK_cat"/>
    <property type="match status" value="1"/>
</dbReference>
<keyword evidence="33" id="KW-1185">Reference proteome</keyword>
<evidence type="ECO:0000256" key="22">
    <source>
        <dbReference type="ARBA" id="ARBA00026096"/>
    </source>
</evidence>
<evidence type="ECO:0000256" key="6">
    <source>
        <dbReference type="ARBA" id="ARBA00022679"/>
    </source>
</evidence>
<comment type="catalytic activity">
    <reaction evidence="14">
        <text>1,2-di-(9Z-octadecenoyl)-sn-glycerol + ATP = 1,2-di-(9Z-octadecenoyl)-sn-glycero-3-phosphate + ADP + H(+)</text>
        <dbReference type="Rhea" id="RHEA:40327"/>
        <dbReference type="ChEBI" id="CHEBI:15378"/>
        <dbReference type="ChEBI" id="CHEBI:30616"/>
        <dbReference type="ChEBI" id="CHEBI:52333"/>
        <dbReference type="ChEBI" id="CHEBI:74546"/>
        <dbReference type="ChEBI" id="CHEBI:456216"/>
    </reaction>
    <physiologicalReaction direction="left-to-right" evidence="14">
        <dbReference type="Rhea" id="RHEA:40328"/>
    </physiologicalReaction>
</comment>